<dbReference type="Gene3D" id="2.40.50.140">
    <property type="entry name" value="Nucleic acid-binding proteins"/>
    <property type="match status" value="2"/>
</dbReference>
<comment type="caution">
    <text evidence="11">The sequence shown here is derived from an EMBL/GenBank/DDBJ whole genome shotgun (WGS) entry which is preliminary data.</text>
</comment>
<dbReference type="Pfam" id="PF16686">
    <property type="entry name" value="POT1PC"/>
    <property type="match status" value="1"/>
</dbReference>
<organism evidence="11 12">
    <name type="scientific">Colletotrichum kahawae</name>
    <name type="common">Coffee berry disease fungus</name>
    <dbReference type="NCBI Taxonomy" id="34407"/>
    <lineage>
        <taxon>Eukaryota</taxon>
        <taxon>Fungi</taxon>
        <taxon>Dikarya</taxon>
        <taxon>Ascomycota</taxon>
        <taxon>Pezizomycotina</taxon>
        <taxon>Sordariomycetes</taxon>
        <taxon>Hypocreomycetidae</taxon>
        <taxon>Glomerellales</taxon>
        <taxon>Glomerellaceae</taxon>
        <taxon>Colletotrichum</taxon>
        <taxon>Colletotrichum gloeosporioides species complex</taxon>
    </lineage>
</organism>
<protein>
    <recommendedName>
        <fullName evidence="4">Protection of telomeres protein 1</fullName>
    </recommendedName>
</protein>
<dbReference type="InterPro" id="IPR011564">
    <property type="entry name" value="Telomer_end-bd_POT1/Cdc13"/>
</dbReference>
<dbReference type="InterPro" id="IPR012340">
    <property type="entry name" value="NA-bd_OB-fold"/>
</dbReference>
<feature type="region of interest" description="Disordered" evidence="9">
    <location>
        <begin position="124"/>
        <end position="143"/>
    </location>
</feature>
<keyword evidence="8" id="KW-0539">Nucleus</keyword>
<evidence type="ECO:0000313" key="11">
    <source>
        <dbReference type="EMBL" id="KAK2742230.1"/>
    </source>
</evidence>
<evidence type="ECO:0000259" key="10">
    <source>
        <dbReference type="SMART" id="SM00976"/>
    </source>
</evidence>
<accession>A0AAD9Y6J5</accession>
<comment type="subcellular location">
    <subcellularLocation>
        <location evidence="2">Chromosome</location>
        <location evidence="2">Telomere</location>
    </subcellularLocation>
    <subcellularLocation>
        <location evidence="1">Nucleus</location>
    </subcellularLocation>
</comment>
<keyword evidence="6" id="KW-0779">Telomere</keyword>
<dbReference type="InterPro" id="IPR032042">
    <property type="entry name" value="POT1PC"/>
</dbReference>
<name>A0AAD9Y6J5_COLKA</name>
<evidence type="ECO:0000256" key="6">
    <source>
        <dbReference type="ARBA" id="ARBA00022895"/>
    </source>
</evidence>
<dbReference type="GO" id="GO:0000783">
    <property type="term" value="C:nuclear telomere cap complex"/>
    <property type="evidence" value="ECO:0007669"/>
    <property type="project" value="TreeGrafter"/>
</dbReference>
<evidence type="ECO:0000256" key="5">
    <source>
        <dbReference type="ARBA" id="ARBA00022454"/>
    </source>
</evidence>
<keyword evidence="7" id="KW-0238">DNA-binding</keyword>
<evidence type="ECO:0000256" key="4">
    <source>
        <dbReference type="ARBA" id="ARBA00015253"/>
    </source>
</evidence>
<dbReference type="Proteomes" id="UP001281614">
    <property type="component" value="Unassembled WGS sequence"/>
</dbReference>
<feature type="region of interest" description="Disordered" evidence="9">
    <location>
        <begin position="495"/>
        <end position="515"/>
    </location>
</feature>
<dbReference type="GO" id="GO:0016233">
    <property type="term" value="P:telomere capping"/>
    <property type="evidence" value="ECO:0007669"/>
    <property type="project" value="TreeGrafter"/>
</dbReference>
<dbReference type="PANTHER" id="PTHR14513:SF0">
    <property type="entry name" value="PROTECTION OF TELOMERES PROTEIN 1"/>
    <property type="match status" value="1"/>
</dbReference>
<keyword evidence="12" id="KW-1185">Reference proteome</keyword>
<feature type="region of interest" description="Disordered" evidence="9">
    <location>
        <begin position="366"/>
        <end position="408"/>
    </location>
</feature>
<dbReference type="SUPFAM" id="SSF50249">
    <property type="entry name" value="Nucleic acid-binding proteins"/>
    <property type="match status" value="2"/>
</dbReference>
<comment type="similarity">
    <text evidence="3">Belongs to the telombin family.</text>
</comment>
<dbReference type="GO" id="GO:0032210">
    <property type="term" value="P:regulation of telomere maintenance via telomerase"/>
    <property type="evidence" value="ECO:0007669"/>
    <property type="project" value="TreeGrafter"/>
</dbReference>
<dbReference type="AlphaFoldDB" id="A0AAD9Y6J5"/>
<reference evidence="11" key="1">
    <citation type="submission" date="2023-02" db="EMBL/GenBank/DDBJ databases">
        <title>Colletotrichum kahawae CIFC_Que2 genome sequencing and assembly.</title>
        <authorList>
            <person name="Baroncelli R."/>
        </authorList>
    </citation>
    <scope>NUCLEOTIDE SEQUENCE</scope>
    <source>
        <strain evidence="11">CIFC_Que2</strain>
    </source>
</reference>
<dbReference type="EMBL" id="VYYT01000333">
    <property type="protein sequence ID" value="KAK2742230.1"/>
    <property type="molecule type" value="Genomic_DNA"/>
</dbReference>
<evidence type="ECO:0000256" key="7">
    <source>
        <dbReference type="ARBA" id="ARBA00023125"/>
    </source>
</evidence>
<dbReference type="GO" id="GO:0098505">
    <property type="term" value="F:G-rich strand telomeric DNA binding"/>
    <property type="evidence" value="ECO:0007669"/>
    <property type="project" value="TreeGrafter"/>
</dbReference>
<dbReference type="PANTHER" id="PTHR14513">
    <property type="entry name" value="PROTECTION OF TELOMERES 1"/>
    <property type="match status" value="1"/>
</dbReference>
<proteinExistence type="inferred from homology"/>
<evidence type="ECO:0000313" key="12">
    <source>
        <dbReference type="Proteomes" id="UP001281614"/>
    </source>
</evidence>
<feature type="domain" description="Telomeric single stranded DNA binding POT1/Cdc13" evidence="10">
    <location>
        <begin position="14"/>
        <end position="163"/>
    </location>
</feature>
<gene>
    <name evidence="11" type="ORF">CKAH01_01657</name>
</gene>
<keyword evidence="5" id="KW-0158">Chromosome</keyword>
<evidence type="ECO:0000256" key="8">
    <source>
        <dbReference type="ARBA" id="ARBA00023242"/>
    </source>
</evidence>
<evidence type="ECO:0000256" key="9">
    <source>
        <dbReference type="SAM" id="MobiDB-lite"/>
    </source>
</evidence>
<dbReference type="FunFam" id="2.40.50.140:FF:000303">
    <property type="entry name" value="Protection of telomeres protein 1"/>
    <property type="match status" value="1"/>
</dbReference>
<evidence type="ECO:0000256" key="1">
    <source>
        <dbReference type="ARBA" id="ARBA00004123"/>
    </source>
</evidence>
<dbReference type="GO" id="GO:0010521">
    <property type="term" value="F:telomerase inhibitor activity"/>
    <property type="evidence" value="ECO:0007669"/>
    <property type="project" value="TreeGrafter"/>
</dbReference>
<evidence type="ECO:0000256" key="2">
    <source>
        <dbReference type="ARBA" id="ARBA00004574"/>
    </source>
</evidence>
<dbReference type="Pfam" id="PF02765">
    <property type="entry name" value="POT1"/>
    <property type="match status" value="1"/>
</dbReference>
<sequence length="692" mass="77507">MAETTADMDLPKGFTALAGFMEEGQIQPWTYVDVIGVVKDFRVPMNTRNADMKCVLRLIDISIQDQVTWDVGLNIFRPEEKDMPTCGPGDVVVVHQAKVQKHCGSLSLLTNRVTTAIHVYPASKIPQHPQPASQPLTPSMKDAAYKPRPDVEKYVSWLRQNIKAGCIPDAEVFATRVAQSIKGNKQKLCELQEVRNGTFHDLIVQVVKDPFDSGDKVTLYVSDYTENTFFYNHAWNGQTQDGGRDGDPYGYTSGKAGNPNAQVGWTGPFGKRCIQITCYEPHASLIRSRVKCGDWVHLLNIQIKFGNNGLNLEGFLRQDRTEYARKMSIEVLDPQEDPENVLPVLKNAIRRKRNYEKEFKTQKKEINAVIGKKSNKRPATDQAEKPLNSKRRRALQRAQLAEKAKEDEKLAALPAAAPPPDLNPLVTCEHHDKPTSLVPDILEPATDEATVRGSPIVFKLPFTDSQYRANVRVIDFHPPRLEDFASGRRRTEYDILSDNSDSESDSDSEKGDAGTLDNFVGERVWEWRFALRLQEATLTTAGKKHSPGTKNNAFWVLVDNFDAQLLTGLDACNLRTDPDELSKLREKMFILWGDLEEKKSKALNDADSKKKNKAGKKTPSDRPPLDSSDAEMIDKPSGKGSTDKTVSNRPFTCCVRQYGVRVKEANETKADAGLGKRWERVFGLFGTKICGD</sequence>
<evidence type="ECO:0000256" key="3">
    <source>
        <dbReference type="ARBA" id="ARBA00008442"/>
    </source>
</evidence>
<dbReference type="InterPro" id="IPR028389">
    <property type="entry name" value="POT1"/>
</dbReference>
<dbReference type="SMART" id="SM00976">
    <property type="entry name" value="Telo_bind"/>
    <property type="match status" value="1"/>
</dbReference>
<feature type="region of interest" description="Disordered" evidence="9">
    <location>
        <begin position="602"/>
        <end position="646"/>
    </location>
</feature>